<protein>
    <submittedName>
        <fullName evidence="2">Uncharacterized protein</fullName>
    </submittedName>
</protein>
<organism evidence="2">
    <name type="scientific">marine sediment metagenome</name>
    <dbReference type="NCBI Taxonomy" id="412755"/>
    <lineage>
        <taxon>unclassified sequences</taxon>
        <taxon>metagenomes</taxon>
        <taxon>ecological metagenomes</taxon>
    </lineage>
</organism>
<keyword evidence="1" id="KW-1133">Transmembrane helix</keyword>
<dbReference type="AlphaFoldDB" id="A0A0F9SSX6"/>
<reference evidence="2" key="1">
    <citation type="journal article" date="2015" name="Nature">
        <title>Complex archaea that bridge the gap between prokaryotes and eukaryotes.</title>
        <authorList>
            <person name="Spang A."/>
            <person name="Saw J.H."/>
            <person name="Jorgensen S.L."/>
            <person name="Zaremba-Niedzwiedzka K."/>
            <person name="Martijn J."/>
            <person name="Lind A.E."/>
            <person name="van Eijk R."/>
            <person name="Schleper C."/>
            <person name="Guy L."/>
            <person name="Ettema T.J."/>
        </authorList>
    </citation>
    <scope>NUCLEOTIDE SEQUENCE</scope>
</reference>
<keyword evidence="1" id="KW-0812">Transmembrane</keyword>
<gene>
    <name evidence="2" type="ORF">LCGC14_0479020</name>
</gene>
<name>A0A0F9SSX6_9ZZZZ</name>
<sequence length="126" mass="13863">MTLMLEFFKDSQDSFLGDLESASIIYKINIPKPGFYASGGTAEIILALGEASAFVSLATVIVHWLKFRASRKVMIQTTEKKVVIMETEGYSQKEISKILVDAEKITVIDTKPTLAVKANAKDMTAD</sequence>
<keyword evidence="1" id="KW-0472">Membrane</keyword>
<accession>A0A0F9SSX6</accession>
<evidence type="ECO:0000313" key="2">
    <source>
        <dbReference type="EMBL" id="KKN65677.1"/>
    </source>
</evidence>
<proteinExistence type="predicted"/>
<comment type="caution">
    <text evidence="2">The sequence shown here is derived from an EMBL/GenBank/DDBJ whole genome shotgun (WGS) entry which is preliminary data.</text>
</comment>
<evidence type="ECO:0000256" key="1">
    <source>
        <dbReference type="SAM" id="Phobius"/>
    </source>
</evidence>
<feature type="transmembrane region" description="Helical" evidence="1">
    <location>
        <begin position="44"/>
        <end position="65"/>
    </location>
</feature>
<dbReference type="EMBL" id="LAZR01000518">
    <property type="protein sequence ID" value="KKN65677.1"/>
    <property type="molecule type" value="Genomic_DNA"/>
</dbReference>